<keyword evidence="2" id="KW-0472">Membrane</keyword>
<evidence type="ECO:0000256" key="1">
    <source>
        <dbReference type="SAM" id="MobiDB-lite"/>
    </source>
</evidence>
<feature type="transmembrane region" description="Helical" evidence="2">
    <location>
        <begin position="262"/>
        <end position="284"/>
    </location>
</feature>
<protein>
    <submittedName>
        <fullName evidence="4">DUF3426 domain-containing protein</fullName>
    </submittedName>
</protein>
<gene>
    <name evidence="4" type="ORF">C1949_04505</name>
</gene>
<dbReference type="Pfam" id="PF11906">
    <property type="entry name" value="DUF3426"/>
    <property type="match status" value="1"/>
</dbReference>
<keyword evidence="2" id="KW-1133">Transmembrane helix</keyword>
<accession>A0A2P4EXT6</accession>
<sequence length="415" mass="45951">MSELQVTQCPFCKTHFRLTHEQLHAAGGNVRCGACLKVFNALPQAPAPSKPEQPTPPKRSPVNQDTLLIHDDLELDDLDLEALGLDESILDEINPRPQGSPPPGADTDLDTSDVPTSLAETVSTELFAESGLSALDDEDLDLDESFRAAPAAREFTQAQNAQPQPAPAASEQPEVEPEQPHQPFAPHARLLPLQDDDIDHPLMQRDLRREPSLGTSTTSAEDHEQTDVLEPGFAENIRLPDLEDEPLHFEAPLSRRRARHNWLWGLLCVLALAGLAAQATYYNLEAWSRDDRLRPALENVCLIAGCHLPTRVDISQIRSSNLLVRPHPEFPNTLDINLIIYNRADYDQPFPVIRMAFSDSRGRTVATHDFRPTEYLAGELAGRTLMPSQTPIHIALSMVAPTQQATSYQLDFVAP</sequence>
<evidence type="ECO:0000259" key="3">
    <source>
        <dbReference type="Pfam" id="PF13719"/>
    </source>
</evidence>
<keyword evidence="2" id="KW-0812">Transmembrane</keyword>
<dbReference type="NCBIfam" id="TIGR02098">
    <property type="entry name" value="MJ0042_CXXC"/>
    <property type="match status" value="1"/>
</dbReference>
<dbReference type="InterPro" id="IPR021834">
    <property type="entry name" value="DUF3426"/>
</dbReference>
<feature type="region of interest" description="Disordered" evidence="1">
    <location>
        <begin position="206"/>
        <end position="229"/>
    </location>
</feature>
<dbReference type="RefSeq" id="WP_104737280.1">
    <property type="nucleotide sequence ID" value="NZ_BMHR01000001.1"/>
</dbReference>
<organism evidence="4 5">
    <name type="scientific">Halopseudomonas oceani</name>
    <dbReference type="NCBI Taxonomy" id="1708783"/>
    <lineage>
        <taxon>Bacteria</taxon>
        <taxon>Pseudomonadati</taxon>
        <taxon>Pseudomonadota</taxon>
        <taxon>Gammaproteobacteria</taxon>
        <taxon>Pseudomonadales</taxon>
        <taxon>Pseudomonadaceae</taxon>
        <taxon>Halopseudomonas</taxon>
    </lineage>
</organism>
<evidence type="ECO:0000313" key="5">
    <source>
        <dbReference type="Proteomes" id="UP000243451"/>
    </source>
</evidence>
<reference evidence="4 5" key="1">
    <citation type="submission" date="2018-01" db="EMBL/GenBank/DDBJ databases">
        <title>Draft genome of the type strain Pseudomonas oceani DSM 100277 isolated from the deep water in Okinawa trough, northwestern Pacific Ocean.</title>
        <authorList>
            <person name="Gomila M."/>
            <person name="Mulet M."/>
            <person name="Garcia-Valdes E."/>
            <person name="Lalucat J."/>
        </authorList>
    </citation>
    <scope>NUCLEOTIDE SEQUENCE [LARGE SCALE GENOMIC DNA]</scope>
    <source>
        <strain evidence="4 5">DSM 100277</strain>
    </source>
</reference>
<feature type="domain" description="Zinc finger/thioredoxin putative" evidence="3">
    <location>
        <begin position="7"/>
        <end position="41"/>
    </location>
</feature>
<evidence type="ECO:0000256" key="2">
    <source>
        <dbReference type="SAM" id="Phobius"/>
    </source>
</evidence>
<dbReference type="AlphaFoldDB" id="A0A2P4EXT6"/>
<feature type="region of interest" description="Disordered" evidence="1">
    <location>
        <begin position="89"/>
        <end position="115"/>
    </location>
</feature>
<dbReference type="EMBL" id="PPSK01000003">
    <property type="protein sequence ID" value="POB05040.1"/>
    <property type="molecule type" value="Genomic_DNA"/>
</dbReference>
<evidence type="ECO:0000313" key="4">
    <source>
        <dbReference type="EMBL" id="POB05040.1"/>
    </source>
</evidence>
<dbReference type="InterPro" id="IPR011723">
    <property type="entry name" value="Znf/thioredoxin_put"/>
</dbReference>
<proteinExistence type="predicted"/>
<feature type="region of interest" description="Disordered" evidence="1">
    <location>
        <begin position="154"/>
        <end position="184"/>
    </location>
</feature>
<dbReference type="Pfam" id="PF13719">
    <property type="entry name" value="Zn_ribbon_5"/>
    <property type="match status" value="1"/>
</dbReference>
<feature type="compositionally biased region" description="Low complexity" evidence="1">
    <location>
        <begin position="157"/>
        <end position="172"/>
    </location>
</feature>
<dbReference type="Proteomes" id="UP000243451">
    <property type="component" value="Unassembled WGS sequence"/>
</dbReference>
<dbReference type="OrthoDB" id="5294582at2"/>
<comment type="caution">
    <text evidence="4">The sequence shown here is derived from an EMBL/GenBank/DDBJ whole genome shotgun (WGS) entry which is preliminary data.</text>
</comment>
<name>A0A2P4EXT6_9GAMM</name>
<keyword evidence="5" id="KW-1185">Reference proteome</keyword>